<sequence length="204" mass="21690">MKATISLLCLVLLHLGVASGIISKQRPLLSFDCLNQPGCQMVNGKQCCQSKGRQSSRGSIRTSLPGVCQAFGTLGSACLMYPKQLEDGTYPVCPCGIGYRCVASGVKDMTYGQMGTCESQCTDNSECNEGQCCRIGEVLKGRKKRSVYTGVCTSFGTLGSKCVNGTDPLTHNNVHTECPCASPLDCNVSDGYRTIPVDFAKCGI</sequence>
<dbReference type="EMBL" id="JAZGQO010000006">
    <property type="protein sequence ID" value="KAK6184492.1"/>
    <property type="molecule type" value="Genomic_DNA"/>
</dbReference>
<feature type="signal peptide" evidence="1">
    <location>
        <begin position="1"/>
        <end position="20"/>
    </location>
</feature>
<keyword evidence="1" id="KW-0732">Signal</keyword>
<gene>
    <name evidence="2" type="ORF">SNE40_006958</name>
</gene>
<accession>A0AAN8JXN2</accession>
<feature type="chain" id="PRO_5043027579" evidence="1">
    <location>
        <begin position="21"/>
        <end position="204"/>
    </location>
</feature>
<evidence type="ECO:0000313" key="2">
    <source>
        <dbReference type="EMBL" id="KAK6184492.1"/>
    </source>
</evidence>
<comment type="caution">
    <text evidence="2">The sequence shown here is derived from an EMBL/GenBank/DDBJ whole genome shotgun (WGS) entry which is preliminary data.</text>
</comment>
<reference evidence="2 3" key="1">
    <citation type="submission" date="2024-01" db="EMBL/GenBank/DDBJ databases">
        <title>The genome of the rayed Mediterranean limpet Patella caerulea (Linnaeus, 1758).</title>
        <authorList>
            <person name="Anh-Thu Weber A."/>
            <person name="Halstead-Nussloch G."/>
        </authorList>
    </citation>
    <scope>NUCLEOTIDE SEQUENCE [LARGE SCALE GENOMIC DNA]</scope>
    <source>
        <strain evidence="2">AATW-2023a</strain>
        <tissue evidence="2">Whole specimen</tissue>
    </source>
</reference>
<organism evidence="2 3">
    <name type="scientific">Patella caerulea</name>
    <name type="common">Rayed Mediterranean limpet</name>
    <dbReference type="NCBI Taxonomy" id="87958"/>
    <lineage>
        <taxon>Eukaryota</taxon>
        <taxon>Metazoa</taxon>
        <taxon>Spiralia</taxon>
        <taxon>Lophotrochozoa</taxon>
        <taxon>Mollusca</taxon>
        <taxon>Gastropoda</taxon>
        <taxon>Patellogastropoda</taxon>
        <taxon>Patelloidea</taxon>
        <taxon>Patellidae</taxon>
        <taxon>Patella</taxon>
    </lineage>
</organism>
<dbReference type="Proteomes" id="UP001347796">
    <property type="component" value="Unassembled WGS sequence"/>
</dbReference>
<dbReference type="Gene3D" id="2.10.80.10">
    <property type="entry name" value="Lipase, subunit A"/>
    <property type="match status" value="1"/>
</dbReference>
<dbReference type="AlphaFoldDB" id="A0AAN8JXN2"/>
<name>A0AAN8JXN2_PATCE</name>
<evidence type="ECO:0000313" key="3">
    <source>
        <dbReference type="Proteomes" id="UP001347796"/>
    </source>
</evidence>
<proteinExistence type="predicted"/>
<keyword evidence="3" id="KW-1185">Reference proteome</keyword>
<evidence type="ECO:0000256" key="1">
    <source>
        <dbReference type="SAM" id="SignalP"/>
    </source>
</evidence>
<protein>
    <submittedName>
        <fullName evidence="2">Uncharacterized protein</fullName>
    </submittedName>
</protein>